<proteinExistence type="predicted"/>
<dbReference type="Proteomes" id="UP000242414">
    <property type="component" value="Unassembled WGS sequence"/>
</dbReference>
<feature type="compositionally biased region" description="Basic residues" evidence="1">
    <location>
        <begin position="100"/>
        <end position="114"/>
    </location>
</feature>
<feature type="region of interest" description="Disordered" evidence="1">
    <location>
        <begin position="100"/>
        <end position="131"/>
    </location>
</feature>
<sequence length="198" mass="23185">MSLNSIYTDGFTCRAPFCKRVSEASDGDFVSLELNDFNKEDVKKYFRPCTVDPNRIDVFVSLHGNNGIRRNRWRNHVGSKNALDNSVNILINGLKKYNKSRRRHIKSNKRKRKKTREEIGQNRQEQHVQPNRVPQFQVGDQTKMPLVIFGDGMKNKDHVKFKCLWHGVSGKLYKQLQRRERLGELILLDINEYNALKV</sequence>
<protein>
    <submittedName>
        <fullName evidence="2">Uncharacterized protein</fullName>
    </submittedName>
</protein>
<evidence type="ECO:0000313" key="2">
    <source>
        <dbReference type="EMBL" id="ORE02990.1"/>
    </source>
</evidence>
<dbReference type="AlphaFoldDB" id="A0A1X0QT99"/>
<feature type="compositionally biased region" description="Basic and acidic residues" evidence="1">
    <location>
        <begin position="115"/>
        <end position="126"/>
    </location>
</feature>
<reference evidence="2" key="1">
    <citation type="journal article" date="2016" name="Proc. Natl. Acad. Sci. U.S.A.">
        <title>Lipid metabolic changes in an early divergent fungus govern the establishment of a mutualistic symbiosis with endobacteria.</title>
        <authorList>
            <person name="Lastovetsky O.A."/>
            <person name="Gaspar M.L."/>
            <person name="Mondo S.J."/>
            <person name="LaButti K.M."/>
            <person name="Sandor L."/>
            <person name="Grigoriev I.V."/>
            <person name="Henry S.A."/>
            <person name="Pawlowska T.E."/>
        </authorList>
    </citation>
    <scope>NUCLEOTIDE SEQUENCE [LARGE SCALE GENOMIC DNA]</scope>
    <source>
        <strain evidence="2">ATCC 52814</strain>
    </source>
</reference>
<name>A0A1X0QT99_RHIZD</name>
<dbReference type="EMBL" id="KV922023">
    <property type="protein sequence ID" value="ORE02990.1"/>
    <property type="molecule type" value="Genomic_DNA"/>
</dbReference>
<organism evidence="2">
    <name type="scientific">Rhizopus microsporus var. microsporus</name>
    <dbReference type="NCBI Taxonomy" id="86635"/>
    <lineage>
        <taxon>Eukaryota</taxon>
        <taxon>Fungi</taxon>
        <taxon>Fungi incertae sedis</taxon>
        <taxon>Mucoromycota</taxon>
        <taxon>Mucoromycotina</taxon>
        <taxon>Mucoromycetes</taxon>
        <taxon>Mucorales</taxon>
        <taxon>Mucorineae</taxon>
        <taxon>Rhizopodaceae</taxon>
        <taxon>Rhizopus</taxon>
    </lineage>
</organism>
<accession>A0A1X0QT99</accession>
<evidence type="ECO:0000256" key="1">
    <source>
        <dbReference type="SAM" id="MobiDB-lite"/>
    </source>
</evidence>
<gene>
    <name evidence="2" type="ORF">BCV72DRAFT_296959</name>
</gene>
<dbReference type="VEuPathDB" id="FungiDB:BCV72DRAFT_296959"/>